<protein>
    <submittedName>
        <fullName evidence="2">Uncharacterized protein</fullName>
    </submittedName>
</protein>
<evidence type="ECO:0000313" key="3">
    <source>
        <dbReference type="Proteomes" id="UP000799324"/>
    </source>
</evidence>
<keyword evidence="1" id="KW-1133">Transmembrane helix</keyword>
<accession>A0A6A6SN62</accession>
<organism evidence="2 3">
    <name type="scientific">Lophiostoma macrostomum CBS 122681</name>
    <dbReference type="NCBI Taxonomy" id="1314788"/>
    <lineage>
        <taxon>Eukaryota</taxon>
        <taxon>Fungi</taxon>
        <taxon>Dikarya</taxon>
        <taxon>Ascomycota</taxon>
        <taxon>Pezizomycotina</taxon>
        <taxon>Dothideomycetes</taxon>
        <taxon>Pleosporomycetidae</taxon>
        <taxon>Pleosporales</taxon>
        <taxon>Lophiostomataceae</taxon>
        <taxon>Lophiostoma</taxon>
    </lineage>
</organism>
<reference evidence="2" key="1">
    <citation type="journal article" date="2020" name="Stud. Mycol.">
        <title>101 Dothideomycetes genomes: a test case for predicting lifestyles and emergence of pathogens.</title>
        <authorList>
            <person name="Haridas S."/>
            <person name="Albert R."/>
            <person name="Binder M."/>
            <person name="Bloem J."/>
            <person name="Labutti K."/>
            <person name="Salamov A."/>
            <person name="Andreopoulos B."/>
            <person name="Baker S."/>
            <person name="Barry K."/>
            <person name="Bills G."/>
            <person name="Bluhm B."/>
            <person name="Cannon C."/>
            <person name="Castanera R."/>
            <person name="Culley D."/>
            <person name="Daum C."/>
            <person name="Ezra D."/>
            <person name="Gonzalez J."/>
            <person name="Henrissat B."/>
            <person name="Kuo A."/>
            <person name="Liang C."/>
            <person name="Lipzen A."/>
            <person name="Lutzoni F."/>
            <person name="Magnuson J."/>
            <person name="Mondo S."/>
            <person name="Nolan M."/>
            <person name="Ohm R."/>
            <person name="Pangilinan J."/>
            <person name="Park H.-J."/>
            <person name="Ramirez L."/>
            <person name="Alfaro M."/>
            <person name="Sun H."/>
            <person name="Tritt A."/>
            <person name="Yoshinaga Y."/>
            <person name="Zwiers L.-H."/>
            <person name="Turgeon B."/>
            <person name="Goodwin S."/>
            <person name="Spatafora J."/>
            <person name="Crous P."/>
            <person name="Grigoriev I."/>
        </authorList>
    </citation>
    <scope>NUCLEOTIDE SEQUENCE</scope>
    <source>
        <strain evidence="2">CBS 122681</strain>
    </source>
</reference>
<evidence type="ECO:0000256" key="1">
    <source>
        <dbReference type="SAM" id="Phobius"/>
    </source>
</evidence>
<dbReference type="AlphaFoldDB" id="A0A6A6SN62"/>
<dbReference type="EMBL" id="MU004597">
    <property type="protein sequence ID" value="KAF2647624.1"/>
    <property type="molecule type" value="Genomic_DNA"/>
</dbReference>
<keyword evidence="3" id="KW-1185">Reference proteome</keyword>
<gene>
    <name evidence="2" type="ORF">K491DRAFT_723271</name>
</gene>
<dbReference type="Proteomes" id="UP000799324">
    <property type="component" value="Unassembled WGS sequence"/>
</dbReference>
<proteinExistence type="predicted"/>
<keyword evidence="1" id="KW-0812">Transmembrane</keyword>
<evidence type="ECO:0000313" key="2">
    <source>
        <dbReference type="EMBL" id="KAF2647624.1"/>
    </source>
</evidence>
<keyword evidence="1" id="KW-0472">Membrane</keyword>
<feature type="transmembrane region" description="Helical" evidence="1">
    <location>
        <begin position="22"/>
        <end position="47"/>
    </location>
</feature>
<sequence length="100" mass="11174">MQEHGKPRGDADRQNPPDSTKLAVWEIIVLRTILYSLLFTLLLWLAFKAHGGIVKLLAVNKPASVRCKLMSDPLPSPTSTASASPVRKTWQELAYEYGRL</sequence>
<name>A0A6A6SN62_9PLEO</name>